<dbReference type="InterPro" id="IPR006235">
    <property type="entry name" value="OAc-hSer/O-AcSer_sulfhydrylase"/>
</dbReference>
<keyword evidence="4 5" id="KW-0663">Pyridoxal phosphate</keyword>
<comment type="caution">
    <text evidence="6">The sequence shown here is derived from an EMBL/GenBank/DDBJ whole genome shotgun (WGS) entry which is preliminary data.</text>
</comment>
<dbReference type="Proteomes" id="UP000321926">
    <property type="component" value="Unassembled WGS sequence"/>
</dbReference>
<gene>
    <name evidence="6" type="ORF">FVR03_06705</name>
</gene>
<keyword evidence="3" id="KW-0808">Transferase</keyword>
<dbReference type="PANTHER" id="PTHR43797:SF2">
    <property type="entry name" value="HOMOCYSTEINE_CYSTEINE SYNTHASE"/>
    <property type="match status" value="1"/>
</dbReference>
<dbReference type="Gene3D" id="3.40.640.10">
    <property type="entry name" value="Type I PLP-dependent aspartate aminotransferase-like (Major domain)"/>
    <property type="match status" value="1"/>
</dbReference>
<comment type="cofactor">
    <cofactor evidence="1 5">
        <name>pyridoxal 5'-phosphate</name>
        <dbReference type="ChEBI" id="CHEBI:597326"/>
    </cofactor>
</comment>
<dbReference type="OrthoDB" id="9803729at2"/>
<evidence type="ECO:0000256" key="1">
    <source>
        <dbReference type="ARBA" id="ARBA00001933"/>
    </source>
</evidence>
<dbReference type="GO" id="GO:0006535">
    <property type="term" value="P:cysteine biosynthetic process from serine"/>
    <property type="evidence" value="ECO:0007669"/>
    <property type="project" value="TreeGrafter"/>
</dbReference>
<dbReference type="InterPro" id="IPR015422">
    <property type="entry name" value="PyrdxlP-dep_Trfase_small"/>
</dbReference>
<protein>
    <submittedName>
        <fullName evidence="6">Uncharacterized protein</fullName>
    </submittedName>
</protein>
<sequence length="383" mass="43266">MQTLHIHFDSRNYLYQKALATQNISQTTTANAFSLPALDKPFSWNATGKPIFFSDRLSQARFKLFRALLKKGQNVLSLNSDSQKWQELAHYKRHGYSIRQNKTPGNLAYKELVDEQTGILYLATIGDDLSVPDFQKVIRFAQDRGIKVIVDNTAGAEGILFDPIVWGADYVLSNLLHWHPDIKTQGHVVVRTSSLIIGDGWGDQSPYKKQKAGESRVIPLPTASFWRENPNEVARIKNKLAVTLQLAKWFQLAALTTAVVYPGLPTHPDHFNTLKFFRNGYGNQFFWSLEGQHHTYDKLQQQFIGVPVPGVKITAVPGKAVFKIEVRDGNLKEITDALQRAFALVSNAIGNKQRQDQEAQKLSDQIRLSFENDTIKKITASDF</sequence>
<dbReference type="RefSeq" id="WP_147920964.1">
    <property type="nucleotide sequence ID" value="NZ_VRTY01000018.1"/>
</dbReference>
<proteinExistence type="inferred from homology"/>
<evidence type="ECO:0000256" key="2">
    <source>
        <dbReference type="ARBA" id="ARBA00009077"/>
    </source>
</evidence>
<evidence type="ECO:0000256" key="3">
    <source>
        <dbReference type="ARBA" id="ARBA00022679"/>
    </source>
</evidence>
<dbReference type="InterPro" id="IPR015421">
    <property type="entry name" value="PyrdxlP-dep_Trfase_major"/>
</dbReference>
<name>A0A5C8KDF1_9BACT</name>
<dbReference type="InterPro" id="IPR000277">
    <property type="entry name" value="Cys/Met-Metab_PyrdxlP-dep_enz"/>
</dbReference>
<dbReference type="GO" id="GO:0005737">
    <property type="term" value="C:cytoplasm"/>
    <property type="evidence" value="ECO:0007669"/>
    <property type="project" value="TreeGrafter"/>
</dbReference>
<organism evidence="6 7">
    <name type="scientific">Pontibacter qinzhouensis</name>
    <dbReference type="NCBI Taxonomy" id="2603253"/>
    <lineage>
        <taxon>Bacteria</taxon>
        <taxon>Pseudomonadati</taxon>
        <taxon>Bacteroidota</taxon>
        <taxon>Cytophagia</taxon>
        <taxon>Cytophagales</taxon>
        <taxon>Hymenobacteraceae</taxon>
        <taxon>Pontibacter</taxon>
    </lineage>
</organism>
<dbReference type="GO" id="GO:0071269">
    <property type="term" value="P:L-homocysteine biosynthetic process"/>
    <property type="evidence" value="ECO:0007669"/>
    <property type="project" value="TreeGrafter"/>
</dbReference>
<dbReference type="InterPro" id="IPR015424">
    <property type="entry name" value="PyrdxlP-dep_Trfase"/>
</dbReference>
<dbReference type="Pfam" id="PF01053">
    <property type="entry name" value="Cys_Met_Meta_PP"/>
    <property type="match status" value="1"/>
</dbReference>
<evidence type="ECO:0000313" key="6">
    <source>
        <dbReference type="EMBL" id="TXK49250.1"/>
    </source>
</evidence>
<evidence type="ECO:0000256" key="4">
    <source>
        <dbReference type="ARBA" id="ARBA00022898"/>
    </source>
</evidence>
<evidence type="ECO:0000256" key="5">
    <source>
        <dbReference type="RuleBase" id="RU362118"/>
    </source>
</evidence>
<evidence type="ECO:0000313" key="7">
    <source>
        <dbReference type="Proteomes" id="UP000321926"/>
    </source>
</evidence>
<reference evidence="6 7" key="1">
    <citation type="submission" date="2019-08" db="EMBL/GenBank/DDBJ databases">
        <authorList>
            <person name="Shi S."/>
        </authorList>
    </citation>
    <scope>NUCLEOTIDE SEQUENCE [LARGE SCALE GENOMIC DNA]</scope>
    <source>
        <strain evidence="6 7">GY10130</strain>
    </source>
</reference>
<dbReference type="GO" id="GO:0004124">
    <property type="term" value="F:cysteine synthase activity"/>
    <property type="evidence" value="ECO:0007669"/>
    <property type="project" value="TreeGrafter"/>
</dbReference>
<dbReference type="GO" id="GO:0003961">
    <property type="term" value="F:O-acetylhomoserine aminocarboxypropyltransferase activity"/>
    <property type="evidence" value="ECO:0007669"/>
    <property type="project" value="TreeGrafter"/>
</dbReference>
<dbReference type="EMBL" id="VRTY01000018">
    <property type="protein sequence ID" value="TXK49250.1"/>
    <property type="molecule type" value="Genomic_DNA"/>
</dbReference>
<dbReference type="SUPFAM" id="SSF53383">
    <property type="entry name" value="PLP-dependent transferases"/>
    <property type="match status" value="1"/>
</dbReference>
<comment type="similarity">
    <text evidence="2 5">Belongs to the trans-sulfuration enzymes family.</text>
</comment>
<accession>A0A5C8KDF1</accession>
<keyword evidence="7" id="KW-1185">Reference proteome</keyword>
<dbReference type="AlphaFoldDB" id="A0A5C8KDF1"/>
<dbReference type="GO" id="GO:0019346">
    <property type="term" value="P:transsulfuration"/>
    <property type="evidence" value="ECO:0007669"/>
    <property type="project" value="InterPro"/>
</dbReference>
<dbReference type="PANTHER" id="PTHR43797">
    <property type="entry name" value="HOMOCYSTEINE/CYSTEINE SYNTHASE"/>
    <property type="match status" value="1"/>
</dbReference>
<dbReference type="Gene3D" id="3.90.1150.10">
    <property type="entry name" value="Aspartate Aminotransferase, domain 1"/>
    <property type="match status" value="1"/>
</dbReference>
<dbReference type="GO" id="GO:0030170">
    <property type="term" value="F:pyridoxal phosphate binding"/>
    <property type="evidence" value="ECO:0007669"/>
    <property type="project" value="InterPro"/>
</dbReference>